<dbReference type="EMBL" id="LXFV01000006">
    <property type="protein sequence ID" value="PKX87020.1"/>
    <property type="molecule type" value="Genomic_DNA"/>
</dbReference>
<dbReference type="InterPro" id="IPR011664">
    <property type="entry name" value="Abi_system_AbiD/AbiF-like"/>
</dbReference>
<dbReference type="GO" id="GO:0006508">
    <property type="term" value="P:proteolysis"/>
    <property type="evidence" value="ECO:0007669"/>
    <property type="project" value="UniProtKB-KW"/>
</dbReference>
<gene>
    <name evidence="1" type="ORF">A0G03_08940</name>
</gene>
<comment type="caution">
    <text evidence="1">The sequence shown here is derived from an EMBL/GenBank/DDBJ whole genome shotgun (WGS) entry which is preliminary data.</text>
</comment>
<proteinExistence type="predicted"/>
<keyword evidence="2" id="KW-1185">Reference proteome</keyword>
<keyword evidence="1" id="KW-0378">Hydrolase</keyword>
<evidence type="ECO:0000313" key="1">
    <source>
        <dbReference type="EMBL" id="PKX87020.1"/>
    </source>
</evidence>
<protein>
    <submittedName>
        <fullName evidence="1">CAAX protease</fullName>
    </submittedName>
</protein>
<sequence>MELEDYISPERLKIYTDVLKLKPGEELGGYNWNKALSGAMQPLMHCLEVTLRNAIDHAIRRHPLPGAVTHWRTDANWIFDLPRYIGDKTWIRQGNRYKKNSQGQVIYRREKPVYNKTAWEEDCIRKVSSRIRDAGKMPTAERVISGLDFGFWTNFLTNAYDEPRNRSLLWPQLLPEVFLGAPAGTPRHVLEKKFTRIRDLRNRLAHHEAIWKFQEEDSATGKPDYSRPVYGLNASLQLLRRAWNDILEALYWISPARHASFIAEEHHVRFEALATQDGLYSFIGRGLVTEELNVRRSRELRKMLRMLRQKKILKLTTRGNVVAIIGPDFIRQEK</sequence>
<organism evidence="1 2">
    <name type="scientific">Pectobacterium peruviense</name>
    <dbReference type="NCBI Taxonomy" id="2066479"/>
    <lineage>
        <taxon>Bacteria</taxon>
        <taxon>Pseudomonadati</taxon>
        <taxon>Pseudomonadota</taxon>
        <taxon>Gammaproteobacteria</taxon>
        <taxon>Enterobacterales</taxon>
        <taxon>Pectobacteriaceae</taxon>
        <taxon>Pectobacterium</taxon>
    </lineage>
</organism>
<accession>A0ABX4SCC4</accession>
<dbReference type="Pfam" id="PF07751">
    <property type="entry name" value="Abi_2"/>
    <property type="match status" value="1"/>
</dbReference>
<dbReference type="Proteomes" id="UP000234468">
    <property type="component" value="Unassembled WGS sequence"/>
</dbReference>
<reference evidence="1 2" key="1">
    <citation type="submission" date="2016-04" db="EMBL/GenBank/DDBJ databases">
        <title>New species of Pectobacterium.</title>
        <authorList>
            <person name="Waleron M."/>
            <person name="Misztak A.E."/>
            <person name="Waleron K."/>
        </authorList>
    </citation>
    <scope>NUCLEOTIDE SEQUENCE [LARGE SCALE GENOMIC DNA]</scope>
    <source>
        <strain evidence="1 2">IFB5232</strain>
    </source>
</reference>
<keyword evidence="1" id="KW-0645">Protease</keyword>
<evidence type="ECO:0000313" key="2">
    <source>
        <dbReference type="Proteomes" id="UP000234468"/>
    </source>
</evidence>
<dbReference type="RefSeq" id="WP_048258607.1">
    <property type="nucleotide sequence ID" value="NZ_AODU01000005.1"/>
</dbReference>
<name>A0ABX4SCC4_9GAMM</name>
<dbReference type="GO" id="GO:0008233">
    <property type="term" value="F:peptidase activity"/>
    <property type="evidence" value="ECO:0007669"/>
    <property type="project" value="UniProtKB-KW"/>
</dbReference>